<reference evidence="1 2" key="1">
    <citation type="submission" date="2023-11" db="EMBL/GenBank/DDBJ databases">
        <title>Halocaridina rubra genome assembly.</title>
        <authorList>
            <person name="Smith C."/>
        </authorList>
    </citation>
    <scope>NUCLEOTIDE SEQUENCE [LARGE SCALE GENOMIC DNA]</scope>
    <source>
        <strain evidence="1">EP-1</strain>
        <tissue evidence="1">Whole</tissue>
    </source>
</reference>
<dbReference type="Pfam" id="PF15299">
    <property type="entry name" value="ALS2CR8"/>
    <property type="match status" value="1"/>
</dbReference>
<dbReference type="EMBL" id="JAXCGZ010022813">
    <property type="protein sequence ID" value="KAK7023474.1"/>
    <property type="molecule type" value="Genomic_DNA"/>
</dbReference>
<dbReference type="AlphaFoldDB" id="A0AAN8WML8"/>
<comment type="caution">
    <text evidence="1">The sequence shown here is derived from an EMBL/GenBank/DDBJ whole genome shotgun (WGS) entry which is preliminary data.</text>
</comment>
<name>A0AAN8WML8_HALRR</name>
<dbReference type="Proteomes" id="UP001381693">
    <property type="component" value="Unassembled WGS sequence"/>
</dbReference>
<sequence length="109" mass="12282">MVGKDLDEAEKHVTASILPYNGSLEEAVKAVEKFAENTDSTYATLRSDPNFGQRKWNTDTFLIRWSEGEKAIGEPIPYDGVPFLLLGSRHLGCQFANEKGKRRKHVVKM</sequence>
<accession>A0AAN8WML8</accession>
<evidence type="ECO:0000313" key="1">
    <source>
        <dbReference type="EMBL" id="KAK7023474.1"/>
    </source>
</evidence>
<keyword evidence="2" id="KW-1185">Reference proteome</keyword>
<organism evidence="1 2">
    <name type="scientific">Halocaridina rubra</name>
    <name type="common">Hawaiian red shrimp</name>
    <dbReference type="NCBI Taxonomy" id="373956"/>
    <lineage>
        <taxon>Eukaryota</taxon>
        <taxon>Metazoa</taxon>
        <taxon>Ecdysozoa</taxon>
        <taxon>Arthropoda</taxon>
        <taxon>Crustacea</taxon>
        <taxon>Multicrustacea</taxon>
        <taxon>Malacostraca</taxon>
        <taxon>Eumalacostraca</taxon>
        <taxon>Eucarida</taxon>
        <taxon>Decapoda</taxon>
        <taxon>Pleocyemata</taxon>
        <taxon>Caridea</taxon>
        <taxon>Atyoidea</taxon>
        <taxon>Atyidae</taxon>
        <taxon>Halocaridina</taxon>
    </lineage>
</organism>
<feature type="non-terminal residue" evidence="1">
    <location>
        <position position="109"/>
    </location>
</feature>
<dbReference type="InterPro" id="IPR029309">
    <property type="entry name" value="CaRF"/>
</dbReference>
<gene>
    <name evidence="1" type="ORF">SK128_006831</name>
</gene>
<evidence type="ECO:0000313" key="2">
    <source>
        <dbReference type="Proteomes" id="UP001381693"/>
    </source>
</evidence>
<protein>
    <submittedName>
        <fullName evidence="1">Uncharacterized protein</fullName>
    </submittedName>
</protein>
<proteinExistence type="predicted"/>
<dbReference type="GO" id="GO:0003700">
    <property type="term" value="F:DNA-binding transcription factor activity"/>
    <property type="evidence" value="ECO:0007669"/>
    <property type="project" value="InterPro"/>
</dbReference>